<comment type="caution">
    <text evidence="1">The sequence shown here is derived from an EMBL/GenBank/DDBJ whole genome shotgun (WGS) entry which is preliminary data.</text>
</comment>
<organism evidence="1 2">
    <name type="scientific">Lacrimispora defluvii</name>
    <dbReference type="NCBI Taxonomy" id="2719233"/>
    <lineage>
        <taxon>Bacteria</taxon>
        <taxon>Bacillati</taxon>
        <taxon>Bacillota</taxon>
        <taxon>Clostridia</taxon>
        <taxon>Lachnospirales</taxon>
        <taxon>Lachnospiraceae</taxon>
        <taxon>Lacrimispora</taxon>
    </lineage>
</organism>
<evidence type="ECO:0000313" key="2">
    <source>
        <dbReference type="Proteomes" id="UP000539052"/>
    </source>
</evidence>
<evidence type="ECO:0000313" key="1">
    <source>
        <dbReference type="EMBL" id="NNJ30496.1"/>
    </source>
</evidence>
<name>A0ABX1VVU2_9FIRM</name>
<protein>
    <submittedName>
        <fullName evidence="1">L-2-amino-thiazoline-4-carboxylic acid hydrolase</fullName>
    </submittedName>
</protein>
<dbReference type="RefSeq" id="WP_170821649.1">
    <property type="nucleotide sequence ID" value="NZ_JAAOXG010000020.1"/>
</dbReference>
<gene>
    <name evidence="1" type="ORF">G9470_11945</name>
</gene>
<keyword evidence="1" id="KW-0378">Hydrolase</keyword>
<dbReference type="Proteomes" id="UP000539052">
    <property type="component" value="Unassembled WGS sequence"/>
</dbReference>
<keyword evidence="2" id="KW-1185">Reference proteome</keyword>
<dbReference type="GO" id="GO:0016787">
    <property type="term" value="F:hydrolase activity"/>
    <property type="evidence" value="ECO:0007669"/>
    <property type="project" value="UniProtKB-KW"/>
</dbReference>
<dbReference type="EMBL" id="JAAOXG010000020">
    <property type="protein sequence ID" value="NNJ30496.1"/>
    <property type="molecule type" value="Genomic_DNA"/>
</dbReference>
<sequence length="212" mass="24415">MKLTAMAYAYPFIMKGIIKKQLKKYYDKAKLKNIITNTTRGYKEIVKNSPNIGGNKNIFLNSYLMGAYLVSLYKNTKDIISLNEFDEILVTGLNNFEFMKKQMSKVDLLSRQYKEKIEKAGHWCEANKDKYPTNWLVSVEDKENVNLTHIVFTRCGLCALCKRENVPELTPSLCATDYITMSFANCRLERPITLGNGDKCCNFYITKKNHAV</sequence>
<proteinExistence type="predicted"/>
<dbReference type="InterPro" id="IPR026002">
    <property type="entry name" value="ATC_hydrolase-like"/>
</dbReference>
<accession>A0ABX1VVU2</accession>
<dbReference type="Pfam" id="PF14196">
    <property type="entry name" value="ATC_hydrolase"/>
    <property type="match status" value="1"/>
</dbReference>
<reference evidence="1 2" key="1">
    <citation type="submission" date="2020-03" db="EMBL/GenBank/DDBJ databases">
        <title>Genome Sequence of industrial isolate, B5A.</title>
        <authorList>
            <person name="Sharma S."/>
            <person name="Patil P.B."/>
            <person name="Korpole S."/>
        </authorList>
    </citation>
    <scope>NUCLEOTIDE SEQUENCE [LARGE SCALE GENOMIC DNA]</scope>
    <source>
        <strain evidence="1 2">PI-S10-B5A</strain>
    </source>
</reference>